<name>A0A495PXT3_9FLAO</name>
<evidence type="ECO:0000313" key="3">
    <source>
        <dbReference type="Proteomes" id="UP000276282"/>
    </source>
</evidence>
<dbReference type="EMBL" id="RBLG01000001">
    <property type="protein sequence ID" value="RKS55186.1"/>
    <property type="molecule type" value="Genomic_DNA"/>
</dbReference>
<dbReference type="InterPro" id="IPR018551">
    <property type="entry name" value="DUF2007"/>
</dbReference>
<proteinExistence type="predicted"/>
<keyword evidence="3" id="KW-1185">Reference proteome</keyword>
<reference evidence="2 3" key="1">
    <citation type="submission" date="2018-10" db="EMBL/GenBank/DDBJ databases">
        <title>Genomic Encyclopedia of Archaeal and Bacterial Type Strains, Phase II (KMG-II): from individual species to whole genera.</title>
        <authorList>
            <person name="Goeker M."/>
        </authorList>
    </citation>
    <scope>NUCLEOTIDE SEQUENCE [LARGE SCALE GENOMIC DNA]</scope>
    <source>
        <strain evidence="2 3">DSM 19839</strain>
    </source>
</reference>
<dbReference type="Gene3D" id="3.30.70.790">
    <property type="entry name" value="UreE, C-terminal domain"/>
    <property type="match status" value="1"/>
</dbReference>
<accession>A0A495PXT3</accession>
<dbReference type="InterPro" id="IPR011322">
    <property type="entry name" value="N-reg_PII-like_a/b"/>
</dbReference>
<dbReference type="OrthoDB" id="1452268at2"/>
<protein>
    <submittedName>
        <fullName evidence="2">Putative signal transducing protein</fullName>
    </submittedName>
</protein>
<dbReference type="Proteomes" id="UP000276282">
    <property type="component" value="Unassembled WGS sequence"/>
</dbReference>
<evidence type="ECO:0000313" key="2">
    <source>
        <dbReference type="EMBL" id="RKS55186.1"/>
    </source>
</evidence>
<feature type="domain" description="DUF2007" evidence="1">
    <location>
        <begin position="4"/>
        <end position="70"/>
    </location>
</feature>
<comment type="caution">
    <text evidence="2">The sequence shown here is derived from an EMBL/GenBank/DDBJ whole genome shotgun (WGS) entry which is preliminary data.</text>
</comment>
<dbReference type="Pfam" id="PF09413">
    <property type="entry name" value="DUF2007"/>
    <property type="match status" value="1"/>
</dbReference>
<sequence>MNFITILNSPQSFKIGIIKNLFDMENIQYRVLDEFTSNAAGVAGLGINGVRIQVIEEDLTRAKKLLEDVEFD</sequence>
<dbReference type="RefSeq" id="WP_121344018.1">
    <property type="nucleotide sequence ID" value="NZ_RBLG01000001.1"/>
</dbReference>
<organism evidence="2 3">
    <name type="scientific">Gillisia mitskevichiae</name>
    <dbReference type="NCBI Taxonomy" id="270921"/>
    <lineage>
        <taxon>Bacteria</taxon>
        <taxon>Pseudomonadati</taxon>
        <taxon>Bacteroidota</taxon>
        <taxon>Flavobacteriia</taxon>
        <taxon>Flavobacteriales</taxon>
        <taxon>Flavobacteriaceae</taxon>
        <taxon>Gillisia</taxon>
    </lineage>
</organism>
<dbReference type="AlphaFoldDB" id="A0A495PXT3"/>
<gene>
    <name evidence="2" type="ORF">BC962_0145</name>
</gene>
<dbReference type="SUPFAM" id="SSF54913">
    <property type="entry name" value="GlnB-like"/>
    <property type="match status" value="1"/>
</dbReference>
<evidence type="ECO:0000259" key="1">
    <source>
        <dbReference type="Pfam" id="PF09413"/>
    </source>
</evidence>